<evidence type="ECO:0000313" key="1">
    <source>
        <dbReference type="EMBL" id="TVY09620.1"/>
    </source>
</evidence>
<accession>A0A559KBW1</accession>
<gene>
    <name evidence="1" type="ORF">FPZ49_12855</name>
</gene>
<dbReference type="OrthoDB" id="2966456at2"/>
<dbReference type="RefSeq" id="WP_144847221.1">
    <property type="nucleotide sequence ID" value="NZ_VNJI01000013.1"/>
</dbReference>
<reference evidence="1 2" key="1">
    <citation type="submission" date="2019-07" db="EMBL/GenBank/DDBJ databases">
        <authorList>
            <person name="Kim J."/>
        </authorList>
    </citation>
    <scope>NUCLEOTIDE SEQUENCE [LARGE SCALE GENOMIC DNA]</scope>
    <source>
        <strain evidence="1 2">JC52</strain>
    </source>
</reference>
<organism evidence="1 2">
    <name type="scientific">Paenibacillus cremeus</name>
    <dbReference type="NCBI Taxonomy" id="2163881"/>
    <lineage>
        <taxon>Bacteria</taxon>
        <taxon>Bacillati</taxon>
        <taxon>Bacillota</taxon>
        <taxon>Bacilli</taxon>
        <taxon>Bacillales</taxon>
        <taxon>Paenibacillaceae</taxon>
        <taxon>Paenibacillus</taxon>
    </lineage>
</organism>
<evidence type="ECO:0000313" key="2">
    <source>
        <dbReference type="Proteomes" id="UP000317036"/>
    </source>
</evidence>
<sequence>MNTIKPSRKFALAMDLPEGKRAGYYAQIVKALAGKAALYDREKELLIFATEEERSEAEPIMEQYAIPWEPMDLLQLPAPVQTYRTFDDFGFISRLDNVYVYADLISVFQLAPDQALGRQAEPQGALAQLDEHLVALCPTGSGAADALCAIETQHRELADGIARAYGCHVHWYDT</sequence>
<dbReference type="EMBL" id="VNJI01000013">
    <property type="protein sequence ID" value="TVY09620.1"/>
    <property type="molecule type" value="Genomic_DNA"/>
</dbReference>
<comment type="caution">
    <text evidence="1">The sequence shown here is derived from an EMBL/GenBank/DDBJ whole genome shotgun (WGS) entry which is preliminary data.</text>
</comment>
<proteinExistence type="predicted"/>
<protein>
    <submittedName>
        <fullName evidence="1">Uncharacterized protein</fullName>
    </submittedName>
</protein>
<dbReference type="Proteomes" id="UP000317036">
    <property type="component" value="Unassembled WGS sequence"/>
</dbReference>
<keyword evidence="2" id="KW-1185">Reference proteome</keyword>
<dbReference type="AlphaFoldDB" id="A0A559KBW1"/>
<name>A0A559KBW1_9BACL</name>